<evidence type="ECO:0000256" key="2">
    <source>
        <dbReference type="SAM" id="SignalP"/>
    </source>
</evidence>
<evidence type="ECO:0000313" key="3">
    <source>
        <dbReference type="EMBL" id="MPY11302.1"/>
    </source>
</evidence>
<proteinExistence type="predicted"/>
<keyword evidence="2" id="KW-0732">Signal</keyword>
<keyword evidence="4" id="KW-1185">Reference proteome</keyword>
<gene>
    <name evidence="3" type="ORF">FNH21_11335</name>
</gene>
<protein>
    <submittedName>
        <fullName evidence="3">Uncharacterized protein</fullName>
    </submittedName>
</protein>
<evidence type="ECO:0000256" key="1">
    <source>
        <dbReference type="SAM" id="Phobius"/>
    </source>
</evidence>
<accession>A0A7X1NQT8</accession>
<feature type="chain" id="PRO_5031077795" evidence="2">
    <location>
        <begin position="25"/>
        <end position="348"/>
    </location>
</feature>
<keyword evidence="1" id="KW-0812">Transmembrane</keyword>
<name>A0A7X1NQT8_9MICC</name>
<dbReference type="Proteomes" id="UP000326464">
    <property type="component" value="Unassembled WGS sequence"/>
</dbReference>
<keyword evidence="1" id="KW-0472">Membrane</keyword>
<evidence type="ECO:0000313" key="4">
    <source>
        <dbReference type="Proteomes" id="UP000326464"/>
    </source>
</evidence>
<organism evidence="3 4">
    <name type="scientific">Arthrobacter bussei</name>
    <dbReference type="NCBI Taxonomy" id="2594179"/>
    <lineage>
        <taxon>Bacteria</taxon>
        <taxon>Bacillati</taxon>
        <taxon>Actinomycetota</taxon>
        <taxon>Actinomycetes</taxon>
        <taxon>Micrococcales</taxon>
        <taxon>Micrococcaceae</taxon>
        <taxon>Arthrobacter</taxon>
    </lineage>
</organism>
<feature type="signal peptide" evidence="2">
    <location>
        <begin position="1"/>
        <end position="24"/>
    </location>
</feature>
<comment type="caution">
    <text evidence="3">The sequence shown here is derived from an EMBL/GenBank/DDBJ whole genome shotgun (WGS) entry which is preliminary data.</text>
</comment>
<sequence length="348" mass="33604">MRVSLLAGAGALGWMALGASGASAADLPAERGLLGSVTDVVETTAAPALAAVTEPAAPLAAATGLQQTRVLPLVDDVAARVPQLLSEPVGSVLTPVTTTVDGTLAQVPVIGQIIPTGTVTGITTPVTGIVDGAVGGVVEPVLGVVAPVTEIVAPVVEVLPVPVAVPPIAVLPITDPASPVVNAPVAVVPQTPVATEPVEAVAVPAPALPDAGLAQIPVTGAVDSILAPNSIEARPALGAAGSLPTYLVPATPESTVIERLVEPLTSAAGATLTALVASTDGTSGALPTVLSSFFGGTSSMTGAGSAAPLAALSAGAFLVVLLLTGRRGHPANADLPSGPSFDPGSSPD</sequence>
<dbReference type="AlphaFoldDB" id="A0A7X1NQT8"/>
<keyword evidence="1" id="KW-1133">Transmembrane helix</keyword>
<reference evidence="4" key="1">
    <citation type="submission" date="2019-07" db="EMBL/GenBank/DDBJ databases">
        <title>Arthrobacter KR32 sp. nov., isolated from mountain cheese made of cows milk.</title>
        <authorList>
            <person name="Flegler A."/>
        </authorList>
    </citation>
    <scope>NUCLEOTIDE SEQUENCE [LARGE SCALE GENOMIC DNA]</scope>
    <source>
        <strain evidence="4">KR32</strain>
    </source>
</reference>
<feature type="transmembrane region" description="Helical" evidence="1">
    <location>
        <begin position="306"/>
        <end position="324"/>
    </location>
</feature>
<dbReference type="EMBL" id="VJXX01000003">
    <property type="protein sequence ID" value="MPY11302.1"/>
    <property type="molecule type" value="Genomic_DNA"/>
</dbReference>
<dbReference type="RefSeq" id="WP_152815586.1">
    <property type="nucleotide sequence ID" value="NZ_VJXX01000003.1"/>
</dbReference>